<gene>
    <name evidence="1" type="primary">68</name>
    <name evidence="1" type="ORF">SEA_BROMDEN_68</name>
</gene>
<dbReference type="RefSeq" id="YP_010013298.1">
    <property type="nucleotide sequence ID" value="NC_053510.1"/>
</dbReference>
<evidence type="ECO:0000313" key="1">
    <source>
        <dbReference type="EMBL" id="AXH67923.1"/>
    </source>
</evidence>
<accession>A0A345MBQ2</accession>
<dbReference type="GeneID" id="63209881"/>
<organism evidence="1 2">
    <name type="scientific">Mycobacterium phage Bromden</name>
    <dbReference type="NCBI Taxonomy" id="2283252"/>
    <lineage>
        <taxon>Viruses</taxon>
        <taxon>Duplodnaviria</taxon>
        <taxon>Heunggongvirae</taxon>
        <taxon>Uroviricota</taxon>
        <taxon>Caudoviricetes</taxon>
        <taxon>Vilmaviridae</taxon>
        <taxon>Lclasvirinae</taxon>
        <taxon>Bromdenvirus</taxon>
        <taxon>Bromdenvirus bromden</taxon>
    </lineage>
</organism>
<protein>
    <recommendedName>
        <fullName evidence="3">Lipoprotein</fullName>
    </recommendedName>
</protein>
<reference evidence="2" key="1">
    <citation type="submission" date="2018-07" db="EMBL/GenBank/DDBJ databases">
        <authorList>
            <person name="Quirk P.G."/>
            <person name="Krulwich T.A."/>
        </authorList>
    </citation>
    <scope>NUCLEOTIDE SEQUENCE [LARGE SCALE GENOMIC DNA]</scope>
</reference>
<keyword evidence="2" id="KW-1185">Reference proteome</keyword>
<sequence length="77" mass="7317">MSKSLRALLVAGGIALALTGCQPSAENGVSTDPGAVDPGGSGLVISPRSGGIGFDMGGGMYLDPATGQIGFGGLPLG</sequence>
<dbReference type="EMBL" id="MH576973">
    <property type="protein sequence ID" value="AXH67923.1"/>
    <property type="molecule type" value="Genomic_DNA"/>
</dbReference>
<proteinExistence type="predicted"/>
<dbReference type="KEGG" id="vg:63209881"/>
<dbReference type="PROSITE" id="PS51257">
    <property type="entry name" value="PROKAR_LIPOPROTEIN"/>
    <property type="match status" value="1"/>
</dbReference>
<evidence type="ECO:0008006" key="3">
    <source>
        <dbReference type="Google" id="ProtNLM"/>
    </source>
</evidence>
<evidence type="ECO:0000313" key="2">
    <source>
        <dbReference type="Proteomes" id="UP000258832"/>
    </source>
</evidence>
<name>A0A345MBQ2_9CAUD</name>
<dbReference type="Proteomes" id="UP000258832">
    <property type="component" value="Segment"/>
</dbReference>